<dbReference type="EMBL" id="CM042882">
    <property type="protein sequence ID" value="KAI4380658.1"/>
    <property type="molecule type" value="Genomic_DNA"/>
</dbReference>
<sequence length="842" mass="96193">MCYESEYQVIQKEFKRIPRSRCASVAEDERVKPGMDRLLLHGMLHGTIYEVVGASDGMRGSAFLHKITRKVQCNGCRRDSKLYVTVDVEKIRVFRSRQVRSDGCHPRWNESFHFYCAHEASQITFSVKQVEPIGVAVVGTASMAVSELMNGEVDTWLEISRGEHQCLLPNSRIHFKIRFDRADQEPGWSHGIEGAGFAGVPYTLFPQRKNCRVTLYQDAHVANDFDPGVRLADGKSYEPQRCWEDIFDAISNAKHFVYIAGWSVYTKITLVRDFERWKAGGNLILGELLKKKASEGVRVLMLVWDDKTSDVLKKHGIMATHDEDTKSYFHNSKVCCVLCPRNPDNGQSIVKEIEIATMFSHHQKIVIVDHAASNDKLTKRRVVSFIGGIDLCDGRYDTQSHPLFRTLDTTHLHDLHQPNFPSSSVKKGGPREPWHDVHCRLEGPIARDVLVNFEQRWRKQGGDEEALLSLRGELKDAFLSSSEDLFPDDDPESWNVQLFRSIDGGAAIGIPRTPKEVANFGLIRGKEYMIERSIHDGYINAIRRAKSFIYIENQYFQGSSFSWTSNGPKENEVGATNLIPKELSLKIVSKIENGERFMVYVVIPMWPEGVPESDSVQTILHWQTKTMEMMYKDIARAIWAKGIDAEPTDYLAFFCLGNREMRKKGEYIPPEQPKHDSDYGRAQYHRRFMIYVHAKTMIVDDEYIIVGSANINQRSMDGARDTEIAMGAYQPCQLCKKHPPKGKIHGFRRSLWYEHMRENHGCFDQPDSLECMETVRKIAEQNWEQYCSKKVKGDLPGQLMRYPVEVARDGVVRAVPGIEHFPDTKAKVLGSRSHLLPELLTT</sequence>
<evidence type="ECO:0000313" key="1">
    <source>
        <dbReference type="EMBL" id="KAI4380658.1"/>
    </source>
</evidence>
<comment type="caution">
    <text evidence="1">The sequence shown here is derived from an EMBL/GenBank/DDBJ whole genome shotgun (WGS) entry which is preliminary data.</text>
</comment>
<protein>
    <submittedName>
        <fullName evidence="1">Uncharacterized protein</fullName>
    </submittedName>
</protein>
<gene>
    <name evidence="1" type="ORF">MLD38_006825</name>
</gene>
<name>A0ACB9RTB5_9MYRT</name>
<keyword evidence="2" id="KW-1185">Reference proteome</keyword>
<organism evidence="1 2">
    <name type="scientific">Melastoma candidum</name>
    <dbReference type="NCBI Taxonomy" id="119954"/>
    <lineage>
        <taxon>Eukaryota</taxon>
        <taxon>Viridiplantae</taxon>
        <taxon>Streptophyta</taxon>
        <taxon>Embryophyta</taxon>
        <taxon>Tracheophyta</taxon>
        <taxon>Spermatophyta</taxon>
        <taxon>Magnoliopsida</taxon>
        <taxon>eudicotyledons</taxon>
        <taxon>Gunneridae</taxon>
        <taxon>Pentapetalae</taxon>
        <taxon>rosids</taxon>
        <taxon>malvids</taxon>
        <taxon>Myrtales</taxon>
        <taxon>Melastomataceae</taxon>
        <taxon>Melastomatoideae</taxon>
        <taxon>Melastomateae</taxon>
        <taxon>Melastoma</taxon>
    </lineage>
</organism>
<proteinExistence type="predicted"/>
<evidence type="ECO:0000313" key="2">
    <source>
        <dbReference type="Proteomes" id="UP001057402"/>
    </source>
</evidence>
<dbReference type="Proteomes" id="UP001057402">
    <property type="component" value="Chromosome 3"/>
</dbReference>
<reference evidence="2" key="1">
    <citation type="journal article" date="2023" name="Front. Plant Sci.">
        <title>Chromosomal-level genome assembly of Melastoma candidum provides insights into trichome evolution.</title>
        <authorList>
            <person name="Zhong Y."/>
            <person name="Wu W."/>
            <person name="Sun C."/>
            <person name="Zou P."/>
            <person name="Liu Y."/>
            <person name="Dai S."/>
            <person name="Zhou R."/>
        </authorList>
    </citation>
    <scope>NUCLEOTIDE SEQUENCE [LARGE SCALE GENOMIC DNA]</scope>
</reference>
<accession>A0ACB9RTB5</accession>